<accession>A0A1B2EY60</accession>
<organism evidence="1">
    <name type="scientific">Microvirga ossetica</name>
    <dbReference type="NCBI Taxonomy" id="1882682"/>
    <lineage>
        <taxon>Bacteria</taxon>
        <taxon>Pseudomonadati</taxon>
        <taxon>Pseudomonadota</taxon>
        <taxon>Alphaproteobacteria</taxon>
        <taxon>Hyphomicrobiales</taxon>
        <taxon>Methylobacteriaceae</taxon>
        <taxon>Microvirga</taxon>
    </lineage>
</organism>
<dbReference type="EMBL" id="CP016620">
    <property type="protein sequence ID" value="ANY84878.1"/>
    <property type="molecule type" value="Genomic_DNA"/>
</dbReference>
<gene>
    <name evidence="1" type="ORF">BB934_42325</name>
</gene>
<geneLocation type="plasmid" evidence="1">
    <name>unnamed4</name>
</geneLocation>
<name>A0A1B2EY60_9HYPH</name>
<dbReference type="AlphaFoldDB" id="A0A1B2EY60"/>
<keyword evidence="1" id="KW-0614">Plasmid</keyword>
<protein>
    <recommendedName>
        <fullName evidence="2">DUF3303 domain-containing protein</fullName>
    </recommendedName>
</protein>
<evidence type="ECO:0008006" key="2">
    <source>
        <dbReference type="Google" id="ProtNLM"/>
    </source>
</evidence>
<proteinExistence type="predicted"/>
<dbReference type="InterPro" id="IPR021734">
    <property type="entry name" value="DUF3303"/>
</dbReference>
<dbReference type="Pfam" id="PF11746">
    <property type="entry name" value="DUF3303"/>
    <property type="match status" value="1"/>
</dbReference>
<reference evidence="1" key="1">
    <citation type="submission" date="2016-07" db="EMBL/GenBank/DDBJ databases">
        <title>Microvirga ossetica sp. nov. a new species of rhizobia isolated from root nodules of the legume species Vicia alpestris Steven originated from North Ossetia region in the Caucasus.</title>
        <authorList>
            <person name="Safronova V.I."/>
            <person name="Kuznetsova I.G."/>
            <person name="Sazanova A.L."/>
            <person name="Belimov A."/>
            <person name="Andronov E."/>
            <person name="Osledkin Y.S."/>
            <person name="Onishchuk O.P."/>
            <person name="Kurchak O.N."/>
            <person name="Shaposhnikov A.I."/>
            <person name="Willems A."/>
            <person name="Tikhonovich I.A."/>
        </authorList>
    </citation>
    <scope>NUCLEOTIDE SEQUENCE [LARGE SCALE GENOMIC DNA]</scope>
    <source>
        <strain evidence="1">V5/3M</strain>
        <plasmid evidence="1">unnamed4</plasmid>
    </source>
</reference>
<evidence type="ECO:0000313" key="1">
    <source>
        <dbReference type="EMBL" id="ANY84878.1"/>
    </source>
</evidence>
<dbReference type="KEGG" id="moc:BB934_42325"/>
<sequence length="95" mass="10347">MLFVVIGKPKAASSGKERIARRVSWEYPAGMRMVAEYWPMSTEVAVIAVAEADNVASIMRAIVDWDDVFDLTVVPAMTAEQGLEMAKQMQAGPSA</sequence>